<dbReference type="STRING" id="6412.T1FMI9"/>
<dbReference type="GO" id="GO:0048870">
    <property type="term" value="P:cell motility"/>
    <property type="evidence" value="ECO:0000318"/>
    <property type="project" value="GO_Central"/>
</dbReference>
<dbReference type="InterPro" id="IPR001849">
    <property type="entry name" value="PH_domain"/>
</dbReference>
<dbReference type="InterPro" id="IPR011993">
    <property type="entry name" value="PH-like_dom_sf"/>
</dbReference>
<protein>
    <recommendedName>
        <fullName evidence="3">ELMO domain-containing protein</fullName>
    </recommendedName>
</protein>
<dbReference type="SUPFAM" id="SSF50729">
    <property type="entry name" value="PH domain-like"/>
    <property type="match status" value="1"/>
</dbReference>
<dbReference type="PROSITE" id="PS51335">
    <property type="entry name" value="ELMO"/>
    <property type="match status" value="1"/>
</dbReference>
<evidence type="ECO:0000313" key="6">
    <source>
        <dbReference type="Proteomes" id="UP000015101"/>
    </source>
</evidence>
<dbReference type="CTD" id="20210038"/>
<evidence type="ECO:0000313" key="4">
    <source>
        <dbReference type="EMBL" id="ESN90675.1"/>
    </source>
</evidence>
<proteinExistence type="predicted"/>
<reference evidence="6" key="1">
    <citation type="submission" date="2012-12" db="EMBL/GenBank/DDBJ databases">
        <authorList>
            <person name="Hellsten U."/>
            <person name="Grimwood J."/>
            <person name="Chapman J.A."/>
            <person name="Shapiro H."/>
            <person name="Aerts A."/>
            <person name="Otillar R.P."/>
            <person name="Terry A.Y."/>
            <person name="Boore J.L."/>
            <person name="Simakov O."/>
            <person name="Marletaz F."/>
            <person name="Cho S.-J."/>
            <person name="Edsinger-Gonzales E."/>
            <person name="Havlak P."/>
            <person name="Kuo D.-H."/>
            <person name="Larsson T."/>
            <person name="Lv J."/>
            <person name="Arendt D."/>
            <person name="Savage R."/>
            <person name="Osoegawa K."/>
            <person name="de Jong P."/>
            <person name="Lindberg D.R."/>
            <person name="Seaver E.C."/>
            <person name="Weisblat D.A."/>
            <person name="Putnam N.H."/>
            <person name="Grigoriev I.V."/>
            <person name="Rokhsar D.S."/>
        </authorList>
    </citation>
    <scope>NUCLEOTIDE SEQUENCE</scope>
</reference>
<feature type="region of interest" description="Disordered" evidence="2">
    <location>
        <begin position="694"/>
        <end position="713"/>
    </location>
</feature>
<comment type="function">
    <text evidence="1">Involved in cytoskeletal rearrangements required for phagocytosis of apoptotic cells and cell motility. Acts in association with DOCK1 and CRK. Was initially proposed to be required in complex with DOCK1 to activate Rac Rho small GTPases. May enhance the guanine nucleotide exchange factor (GEF) activity of DOCK1.</text>
</comment>
<dbReference type="KEGG" id="hro:HELRODRAFT_185222"/>
<dbReference type="EMBL" id="KB097753">
    <property type="protein sequence ID" value="ESN90675.1"/>
    <property type="molecule type" value="Genomic_DNA"/>
</dbReference>
<accession>T1FMI9</accession>
<dbReference type="Pfam" id="PF16457">
    <property type="entry name" value="PH_12"/>
    <property type="match status" value="1"/>
</dbReference>
<dbReference type="eggNOG" id="KOG2999">
    <property type="taxonomic scope" value="Eukaryota"/>
</dbReference>
<dbReference type="Pfam" id="PF11841">
    <property type="entry name" value="ELMO_ARM"/>
    <property type="match status" value="1"/>
</dbReference>
<evidence type="ECO:0000256" key="2">
    <source>
        <dbReference type="SAM" id="MobiDB-lite"/>
    </source>
</evidence>
<dbReference type="PANTHER" id="PTHR12771:SF56">
    <property type="entry name" value="CED-12"/>
    <property type="match status" value="1"/>
</dbReference>
<dbReference type="Pfam" id="PF04727">
    <property type="entry name" value="ELMO_CED12"/>
    <property type="match status" value="1"/>
</dbReference>
<dbReference type="Gene3D" id="6.10.250.810">
    <property type="match status" value="1"/>
</dbReference>
<reference evidence="5" key="3">
    <citation type="submission" date="2015-06" db="UniProtKB">
        <authorList>
            <consortium name="EnsemblMetazoa"/>
        </authorList>
    </citation>
    <scope>IDENTIFICATION</scope>
</reference>
<dbReference type="OrthoDB" id="28413at2759"/>
<dbReference type="HOGENOM" id="CLU_023887_0_0_1"/>
<dbReference type="InParanoid" id="T1FMI9"/>
<dbReference type="GO" id="GO:0007015">
    <property type="term" value="P:actin filament organization"/>
    <property type="evidence" value="ECO:0000318"/>
    <property type="project" value="GO_Central"/>
</dbReference>
<reference evidence="4 6" key="2">
    <citation type="journal article" date="2013" name="Nature">
        <title>Insights into bilaterian evolution from three spiralian genomes.</title>
        <authorList>
            <person name="Simakov O."/>
            <person name="Marletaz F."/>
            <person name="Cho S.J."/>
            <person name="Edsinger-Gonzales E."/>
            <person name="Havlak P."/>
            <person name="Hellsten U."/>
            <person name="Kuo D.H."/>
            <person name="Larsson T."/>
            <person name="Lv J."/>
            <person name="Arendt D."/>
            <person name="Savage R."/>
            <person name="Osoegawa K."/>
            <person name="de Jong P."/>
            <person name="Grimwood J."/>
            <person name="Chapman J.A."/>
            <person name="Shapiro H."/>
            <person name="Aerts A."/>
            <person name="Otillar R.P."/>
            <person name="Terry A.Y."/>
            <person name="Boore J.L."/>
            <person name="Grigoriev I.V."/>
            <person name="Lindberg D.R."/>
            <person name="Seaver E.C."/>
            <person name="Weisblat D.A."/>
            <person name="Putnam N.H."/>
            <person name="Rokhsar D.S."/>
        </authorList>
    </citation>
    <scope>NUCLEOTIDE SEQUENCE</scope>
</reference>
<dbReference type="OMA" id="CPHMKDL"/>
<dbReference type="RefSeq" id="XP_009031562.1">
    <property type="nucleotide sequence ID" value="XM_009033314.1"/>
</dbReference>
<evidence type="ECO:0000256" key="1">
    <source>
        <dbReference type="ARBA" id="ARBA00024863"/>
    </source>
</evidence>
<dbReference type="AlphaFoldDB" id="T1FMI9"/>
<gene>
    <name evidence="5" type="primary">20210038</name>
    <name evidence="4" type="ORF">HELRODRAFT_185222</name>
</gene>
<dbReference type="InterPro" id="IPR006816">
    <property type="entry name" value="ELMO_dom"/>
</dbReference>
<dbReference type="GO" id="GO:0005886">
    <property type="term" value="C:plasma membrane"/>
    <property type="evidence" value="ECO:0000318"/>
    <property type="project" value="GO_Central"/>
</dbReference>
<organism evidence="5 6">
    <name type="scientific">Helobdella robusta</name>
    <name type="common">Californian leech</name>
    <dbReference type="NCBI Taxonomy" id="6412"/>
    <lineage>
        <taxon>Eukaryota</taxon>
        <taxon>Metazoa</taxon>
        <taxon>Spiralia</taxon>
        <taxon>Lophotrochozoa</taxon>
        <taxon>Annelida</taxon>
        <taxon>Clitellata</taxon>
        <taxon>Hirudinea</taxon>
        <taxon>Rhynchobdellida</taxon>
        <taxon>Glossiphoniidae</taxon>
        <taxon>Helobdella</taxon>
    </lineage>
</organism>
<dbReference type="SUPFAM" id="SSF48371">
    <property type="entry name" value="ARM repeat"/>
    <property type="match status" value="1"/>
</dbReference>
<dbReference type="GeneID" id="20210038"/>
<dbReference type="InterPro" id="IPR024574">
    <property type="entry name" value="ELMO_ARM"/>
</dbReference>
<dbReference type="InterPro" id="IPR016024">
    <property type="entry name" value="ARM-type_fold"/>
</dbReference>
<dbReference type="InterPro" id="IPR050868">
    <property type="entry name" value="ELMO_domain-containing"/>
</dbReference>
<dbReference type="EnsemblMetazoa" id="HelroT185222">
    <property type="protein sequence ID" value="HelroP185222"/>
    <property type="gene ID" value="HelroG185222"/>
</dbReference>
<dbReference type="FunCoup" id="T1FMI9">
    <property type="interactions" value="701"/>
</dbReference>
<dbReference type="Gene3D" id="2.30.29.30">
    <property type="entry name" value="Pleckstrin-homology domain (PH domain)/Phosphotyrosine-binding domain (PTB)"/>
    <property type="match status" value="1"/>
</dbReference>
<evidence type="ECO:0000259" key="3">
    <source>
        <dbReference type="PROSITE" id="PS51335"/>
    </source>
</evidence>
<evidence type="ECO:0000313" key="5">
    <source>
        <dbReference type="EnsemblMetazoa" id="HelroP185222"/>
    </source>
</evidence>
<name>T1FMI9_HELRO</name>
<feature type="domain" description="ELMO" evidence="3">
    <location>
        <begin position="308"/>
        <end position="476"/>
    </location>
</feature>
<dbReference type="PANTHER" id="PTHR12771">
    <property type="entry name" value="ENGULFMENT AND CELL MOTILITY"/>
    <property type="match status" value="1"/>
</dbReference>
<keyword evidence="6" id="KW-1185">Reference proteome</keyword>
<sequence length="713" mass="81848">MSGTNDIKKVGITYEDRLPYLMSIETGKSFATVVKELCSHYQLQNPDDYTLYLNMPNCYKFLTDNNWSEIQNGSVLNLVLSVSRQAKAIHESIQRHKSENIKDNLKRLSELSTDETFANAFISIGGLTTVENMIRGANNVDERLSYLLKSFIDLMDFDPSAWGTVDHEFIKIVSNCTNSVRNLENSVVQASLDIIESIIMNCPDMYSIVEQEITSTSLIPHLQSSTEGIQTSALAVFNALFMKGSSEKKRRIVDNSNFKSLRNIILTCIIHRGNPSQGMLRQLHVLQSLLFNVIDEKQNAPVDVNDSNALLQIKELRQIAFDTDPDLTPIAKRQSQLKDFKRLGFQNHMNPIEDFLATPPGLLPLHNMMYFAENHRENYTKVVLENSCRGDDHDMPFAQASIELTQLIGETLKIADQPTEDGRSYHPLFFTNDHSFEEFYCICIQLFNKTWKEMKATVADFTKVIGVVQEQIIRALENQPMTFEQFRNKLSKLTYQEISNLWYQERMMKIEWGLQAEPILELRKQLKVQIIELIEKQRLNYLTEGTKFSLKAYRRQDKFMYCRLSVNMLTLHYGECEENNAPSCEQLAYNVAINEIKDVLVGKDCPHVKDIKKKVANANLAFTIVLEESCSAERADLLNFLAPNEEVFNIWMDGLNILRKRQMSSEDMKRDLDTLLNMEIKLRLLEAEGLTIPDTPPPIPPLPSNFDFPEELL</sequence>
<dbReference type="Proteomes" id="UP000015101">
    <property type="component" value="Unassembled WGS sequence"/>
</dbReference>
<dbReference type="EMBL" id="AMQM01002350">
    <property type="status" value="NOT_ANNOTATED_CDS"/>
    <property type="molecule type" value="Genomic_DNA"/>
</dbReference>
<feature type="compositionally biased region" description="Pro residues" evidence="2">
    <location>
        <begin position="694"/>
        <end position="703"/>
    </location>
</feature>